<organism evidence="13 14">
    <name type="scientific">Acaromyces ingoldii</name>
    <dbReference type="NCBI Taxonomy" id="215250"/>
    <lineage>
        <taxon>Eukaryota</taxon>
        <taxon>Fungi</taxon>
        <taxon>Dikarya</taxon>
        <taxon>Basidiomycota</taxon>
        <taxon>Ustilaginomycotina</taxon>
        <taxon>Exobasidiomycetes</taxon>
        <taxon>Exobasidiales</taxon>
        <taxon>Cryptobasidiaceae</taxon>
        <taxon>Acaromyces</taxon>
    </lineage>
</organism>
<dbReference type="GO" id="GO:0046961">
    <property type="term" value="F:proton-transporting ATPase activity, rotational mechanism"/>
    <property type="evidence" value="ECO:0007669"/>
    <property type="project" value="InterPro"/>
</dbReference>
<evidence type="ECO:0000256" key="7">
    <source>
        <dbReference type="ARBA" id="ARBA00023065"/>
    </source>
</evidence>
<sequence>MSTLAYTGGAGLSTATLLGLYLVFTGSGEAFNIGAFLTETSPYVWAMIGIGLCIGLSVVGAGWGIFITGASILGAGVRAPRITTKNLISIIFCEVVAIYGVIMAIVFSAKVSSNFEAADKLWTGNNYLTGYLLFWSGITVGMCNLVCGVSVGITGANAAVADAADPQLFVKILIVEVFSSILGLFGLIIGLILSGRGEDFA</sequence>
<dbReference type="PANTHER" id="PTHR10263">
    <property type="entry name" value="V-TYPE PROTON ATPASE PROTEOLIPID SUBUNIT"/>
    <property type="match status" value="1"/>
</dbReference>
<dbReference type="GeneID" id="37041117"/>
<evidence type="ECO:0000313" key="14">
    <source>
        <dbReference type="Proteomes" id="UP000245768"/>
    </source>
</evidence>
<dbReference type="OrthoDB" id="10264021at2759"/>
<dbReference type="CDD" id="cd18177">
    <property type="entry name" value="ATP-synt_Vo_c_ATP6F_rpt1"/>
    <property type="match status" value="1"/>
</dbReference>
<evidence type="ECO:0000256" key="1">
    <source>
        <dbReference type="ARBA" id="ARBA00004141"/>
    </source>
</evidence>
<keyword evidence="3 11" id="KW-0813">Transport</keyword>
<feature type="transmembrane region" description="Helical" evidence="11">
    <location>
        <begin position="44"/>
        <end position="75"/>
    </location>
</feature>
<dbReference type="Pfam" id="PF00137">
    <property type="entry name" value="ATP-synt_C"/>
    <property type="match status" value="2"/>
</dbReference>
<comment type="subcellular location">
    <subcellularLocation>
        <location evidence="1">Membrane</location>
        <topology evidence="1">Multi-pass membrane protein</topology>
    </subcellularLocation>
</comment>
<comment type="similarity">
    <text evidence="2 11">Belongs to the V-ATPase proteolipid subunit family.</text>
</comment>
<proteinExistence type="inferred from homology"/>
<dbReference type="PRINTS" id="PR00122">
    <property type="entry name" value="VACATPASE"/>
</dbReference>
<dbReference type="STRING" id="215250.A0A316YSZ9"/>
<comment type="subunit">
    <text evidence="10 11">V-ATPase is a heteromultimeric enzyme composed of a peripheral catalytic V1 complex (components A to H) attached to an integral membrane V0 proton pore complex (components: a, c, c', c'', d, e, f and VOA1). The decameric c-ring forms the proton-conducting pore, and is composed of eight proteolipid subunits c, one subunit c' and one subunit c''.</text>
</comment>
<protein>
    <submittedName>
        <fullName evidence="13">F1F0 ATP synthase subunit C</fullName>
    </submittedName>
</protein>
<evidence type="ECO:0000256" key="10">
    <source>
        <dbReference type="ARBA" id="ARBA00046480"/>
    </source>
</evidence>
<feature type="transmembrane region" description="Helical" evidence="11">
    <location>
        <begin position="131"/>
        <end position="156"/>
    </location>
</feature>
<comment type="caution">
    <text evidence="11">Lacks conserved residue(s) required for the propagation of feature annotation.</text>
</comment>
<keyword evidence="14" id="KW-1185">Reference proteome</keyword>
<keyword evidence="6 11" id="KW-1133">Transmembrane helix</keyword>
<evidence type="ECO:0000256" key="4">
    <source>
        <dbReference type="ARBA" id="ARBA00022692"/>
    </source>
</evidence>
<evidence type="ECO:0000256" key="3">
    <source>
        <dbReference type="ARBA" id="ARBA00022448"/>
    </source>
</evidence>
<dbReference type="InterPro" id="IPR035921">
    <property type="entry name" value="F/V-ATP_Csub_sf"/>
</dbReference>
<keyword evidence="5" id="KW-0375">Hydrogen ion transport</keyword>
<evidence type="ECO:0000256" key="8">
    <source>
        <dbReference type="ARBA" id="ARBA00023136"/>
    </source>
</evidence>
<dbReference type="InterPro" id="IPR000245">
    <property type="entry name" value="ATPase_proteolipid_csu"/>
</dbReference>
<dbReference type="GO" id="GO:0005774">
    <property type="term" value="C:vacuolar membrane"/>
    <property type="evidence" value="ECO:0007669"/>
    <property type="project" value="UniProtKB-ARBA"/>
</dbReference>
<feature type="transmembrane region" description="Helical" evidence="11">
    <location>
        <begin position="168"/>
        <end position="193"/>
    </location>
</feature>
<reference evidence="13 14" key="1">
    <citation type="journal article" date="2018" name="Mol. Biol. Evol.">
        <title>Broad Genomic Sampling Reveals a Smut Pathogenic Ancestry of the Fungal Clade Ustilaginomycotina.</title>
        <authorList>
            <person name="Kijpornyongpan T."/>
            <person name="Mondo S.J."/>
            <person name="Barry K."/>
            <person name="Sandor L."/>
            <person name="Lee J."/>
            <person name="Lipzen A."/>
            <person name="Pangilinan J."/>
            <person name="LaButti K."/>
            <person name="Hainaut M."/>
            <person name="Henrissat B."/>
            <person name="Grigoriev I.V."/>
            <person name="Spatafora J.W."/>
            <person name="Aime M.C."/>
        </authorList>
    </citation>
    <scope>NUCLEOTIDE SEQUENCE [LARGE SCALE GENOMIC DNA]</scope>
    <source>
        <strain evidence="13 14">MCA 4198</strain>
    </source>
</reference>
<dbReference type="SUPFAM" id="SSF81333">
    <property type="entry name" value="F1F0 ATP synthase subunit C"/>
    <property type="match status" value="2"/>
</dbReference>
<keyword evidence="7 11" id="KW-0406">Ion transport</keyword>
<evidence type="ECO:0000256" key="6">
    <source>
        <dbReference type="ARBA" id="ARBA00022989"/>
    </source>
</evidence>
<accession>A0A316YSZ9</accession>
<dbReference type="CDD" id="cd18178">
    <property type="entry name" value="ATP-synt_Vo_c_ATP6F_rpt2"/>
    <property type="match status" value="1"/>
</dbReference>
<evidence type="ECO:0000256" key="2">
    <source>
        <dbReference type="ARBA" id="ARBA00007296"/>
    </source>
</evidence>
<dbReference type="Gene3D" id="1.20.120.610">
    <property type="entry name" value="lithium bound rotor ring of v- atpase"/>
    <property type="match status" value="1"/>
</dbReference>
<dbReference type="FunFam" id="1.20.120.610:FF:000002">
    <property type="entry name" value="V-type proton ATPase proteolipid subunit"/>
    <property type="match status" value="1"/>
</dbReference>
<comment type="function">
    <text evidence="9">Proton-conducting pore forming subunit of the V0 complex of vacuolar(H+)-ATPase (V-ATPase), a multisubunit enzyme composed of a peripheral complex (V1) that hydrolyzes ATP and a membrane integral complex (V0) that translocates protons. V-ATPase is responsible for acidifying and maintaining the pH of intracellular compartments.</text>
</comment>
<keyword evidence="8 11" id="KW-0472">Membrane</keyword>
<dbReference type="RefSeq" id="XP_025379735.1">
    <property type="nucleotide sequence ID" value="XM_025519201.1"/>
</dbReference>
<comment type="function">
    <text evidence="11">Proton-conducting pore forming of the V0 complex of vacuolar(H+)-ATPase (V-ATPase), a multisubunit enzyme composed of a peripheral complex (V1) that hydrolyzes ATP and a membrane integral complex (V0) that translocates protons. V-ATPase is responsible for acidifying and maintaining the pH of intracellular compartments.</text>
</comment>
<feature type="domain" description="V-ATPase proteolipid subunit C-like" evidence="12">
    <location>
        <begin position="134"/>
        <end position="193"/>
    </location>
</feature>
<feature type="domain" description="V-ATPase proteolipid subunit C-like" evidence="12">
    <location>
        <begin position="48"/>
        <end position="106"/>
    </location>
</feature>
<dbReference type="Proteomes" id="UP000245768">
    <property type="component" value="Unassembled WGS sequence"/>
</dbReference>
<dbReference type="GO" id="GO:0033179">
    <property type="term" value="C:proton-transporting V-type ATPase, V0 domain"/>
    <property type="evidence" value="ECO:0007669"/>
    <property type="project" value="InterPro"/>
</dbReference>
<name>A0A316YSZ9_9BASI</name>
<dbReference type="FunCoup" id="A0A316YSZ9">
    <property type="interactions" value="108"/>
</dbReference>
<keyword evidence="4 11" id="KW-0812">Transmembrane</keyword>
<dbReference type="AlphaFoldDB" id="A0A316YSZ9"/>
<gene>
    <name evidence="13" type="ORF">FA10DRAFT_240148</name>
</gene>
<dbReference type="InterPro" id="IPR002379">
    <property type="entry name" value="ATPase_proteolipid_c-like_dom"/>
</dbReference>
<evidence type="ECO:0000313" key="13">
    <source>
        <dbReference type="EMBL" id="PWN92537.1"/>
    </source>
</evidence>
<evidence type="ECO:0000256" key="11">
    <source>
        <dbReference type="RuleBase" id="RU363060"/>
    </source>
</evidence>
<dbReference type="EMBL" id="KZ819635">
    <property type="protein sequence ID" value="PWN92537.1"/>
    <property type="molecule type" value="Genomic_DNA"/>
</dbReference>
<evidence type="ECO:0000256" key="9">
    <source>
        <dbReference type="ARBA" id="ARBA00045519"/>
    </source>
</evidence>
<dbReference type="InParanoid" id="A0A316YSZ9"/>
<evidence type="ECO:0000259" key="12">
    <source>
        <dbReference type="Pfam" id="PF00137"/>
    </source>
</evidence>
<feature type="transmembrane region" description="Helical" evidence="11">
    <location>
        <begin position="5"/>
        <end position="24"/>
    </location>
</feature>
<feature type="transmembrane region" description="Helical" evidence="11">
    <location>
        <begin position="87"/>
        <end position="111"/>
    </location>
</feature>
<evidence type="ECO:0000256" key="5">
    <source>
        <dbReference type="ARBA" id="ARBA00022781"/>
    </source>
</evidence>